<keyword evidence="1" id="KW-0732">Signal</keyword>
<evidence type="ECO:0000313" key="3">
    <source>
        <dbReference type="Proteomes" id="UP001304243"/>
    </source>
</evidence>
<dbReference type="AlphaFoldDB" id="A0AAN7DLR2"/>
<organism evidence="2 3">
    <name type="scientific">Mucor velutinosus</name>
    <dbReference type="NCBI Taxonomy" id="708070"/>
    <lineage>
        <taxon>Eukaryota</taxon>
        <taxon>Fungi</taxon>
        <taxon>Fungi incertae sedis</taxon>
        <taxon>Mucoromycota</taxon>
        <taxon>Mucoromycotina</taxon>
        <taxon>Mucoromycetes</taxon>
        <taxon>Mucorales</taxon>
        <taxon>Mucorineae</taxon>
        <taxon>Mucoraceae</taxon>
        <taxon>Mucor</taxon>
    </lineage>
</organism>
<reference evidence="2 3" key="1">
    <citation type="submission" date="2022-11" db="EMBL/GenBank/DDBJ databases">
        <title>Mucor velutinosus strain NIH1002 WGS.</title>
        <authorList>
            <person name="Subramanian P."/>
            <person name="Mullikin J.C."/>
            <person name="Segre J.A."/>
            <person name="Zelazny A.M."/>
        </authorList>
    </citation>
    <scope>NUCLEOTIDE SEQUENCE [LARGE SCALE GENOMIC DNA]</scope>
    <source>
        <strain evidence="2 3">NIH1002</strain>
    </source>
</reference>
<dbReference type="EMBL" id="JASEJX010000012">
    <property type="protein sequence ID" value="KAK4518924.1"/>
    <property type="molecule type" value="Genomic_DNA"/>
</dbReference>
<protein>
    <submittedName>
        <fullName evidence="2">Uncharacterized protein</fullName>
    </submittedName>
</protein>
<dbReference type="GeneID" id="89952837"/>
<proteinExistence type="predicted"/>
<dbReference type="Proteomes" id="UP001304243">
    <property type="component" value="Unassembled WGS sequence"/>
</dbReference>
<dbReference type="RefSeq" id="XP_064685590.1">
    <property type="nucleotide sequence ID" value="XM_064828388.1"/>
</dbReference>
<keyword evidence="3" id="KW-1185">Reference proteome</keyword>
<gene>
    <name evidence="2" type="ORF">ATC70_009151</name>
</gene>
<name>A0AAN7DLR2_9FUNG</name>
<accession>A0AAN7DLR2</accession>
<evidence type="ECO:0000313" key="2">
    <source>
        <dbReference type="EMBL" id="KAK4518924.1"/>
    </source>
</evidence>
<evidence type="ECO:0000256" key="1">
    <source>
        <dbReference type="SAM" id="SignalP"/>
    </source>
</evidence>
<feature type="chain" id="PRO_5042963553" evidence="1">
    <location>
        <begin position="23"/>
        <end position="135"/>
    </location>
</feature>
<comment type="caution">
    <text evidence="2">The sequence shown here is derived from an EMBL/GenBank/DDBJ whole genome shotgun (WGS) entry which is preliminary data.</text>
</comment>
<feature type="signal peptide" evidence="1">
    <location>
        <begin position="1"/>
        <end position="22"/>
    </location>
</feature>
<sequence>MKAIVILLILMQIVLFMQQLDAYCIYNKTNKRFLDLHQTSYHTKAPLLSLFQKHVAPESRECCPYTSPDCSMSGAKDEIVVVTIQTAKYFCYSISLPAGGWVNVMDPRNNLGADILDFEVFSSDGTPFEYERLAP</sequence>